<comment type="caution">
    <text evidence="4">Lacks conserved residue(s) required for the propagation of feature annotation.</text>
</comment>
<organism evidence="6 7">
    <name type="scientific">Erythrobacter aureus</name>
    <dbReference type="NCBI Taxonomy" id="2182384"/>
    <lineage>
        <taxon>Bacteria</taxon>
        <taxon>Pseudomonadati</taxon>
        <taxon>Pseudomonadota</taxon>
        <taxon>Alphaproteobacteria</taxon>
        <taxon>Sphingomonadales</taxon>
        <taxon>Erythrobacteraceae</taxon>
        <taxon>Erythrobacter/Porphyrobacter group</taxon>
        <taxon>Erythrobacter</taxon>
    </lineage>
</organism>
<feature type="domain" description="Thymidylate synthase/dCMP hydroxymethylase" evidence="5">
    <location>
        <begin position="16"/>
        <end position="309"/>
    </location>
</feature>
<dbReference type="CDD" id="cd00351">
    <property type="entry name" value="TS_Pyrimidine_HMase"/>
    <property type="match status" value="1"/>
</dbReference>
<geneLocation type="plasmid" evidence="6 7">
    <name>unnamed</name>
</geneLocation>
<dbReference type="GO" id="GO:0005829">
    <property type="term" value="C:cytosol"/>
    <property type="evidence" value="ECO:0007669"/>
    <property type="project" value="TreeGrafter"/>
</dbReference>
<proteinExistence type="inferred from homology"/>
<feature type="binding site" description="in other chain" evidence="4">
    <location>
        <position position="222"/>
    </location>
    <ligand>
        <name>dUMP</name>
        <dbReference type="ChEBI" id="CHEBI:246422"/>
        <note>ligand shared between dimeric partners</note>
    </ligand>
</feature>
<dbReference type="PANTHER" id="PTHR11548">
    <property type="entry name" value="THYMIDYLATE SYNTHASE 1"/>
    <property type="match status" value="1"/>
</dbReference>
<keyword evidence="2 4" id="KW-0489">Methyltransferase</keyword>
<dbReference type="NCBIfam" id="TIGR03284">
    <property type="entry name" value="thym_sym"/>
    <property type="match status" value="1"/>
</dbReference>
<feature type="binding site" evidence="4">
    <location>
        <position position="214"/>
    </location>
    <ligand>
        <name>(6R)-5,10-methylene-5,6,7,8-tetrahydrofolate</name>
        <dbReference type="ChEBI" id="CHEBI:15636"/>
    </ligand>
</feature>
<evidence type="ECO:0000313" key="6">
    <source>
        <dbReference type="EMBL" id="AXK43719.1"/>
    </source>
</evidence>
<feature type="binding site" evidence="4">
    <location>
        <begin position="168"/>
        <end position="169"/>
    </location>
    <ligand>
        <name>dUMP</name>
        <dbReference type="ChEBI" id="CHEBI:246422"/>
        <note>ligand shared between dimeric partners</note>
    </ligand>
</feature>
<evidence type="ECO:0000256" key="3">
    <source>
        <dbReference type="ARBA" id="ARBA00022679"/>
    </source>
</evidence>
<dbReference type="EMBL" id="CP031358">
    <property type="protein sequence ID" value="AXK43719.1"/>
    <property type="molecule type" value="Genomic_DNA"/>
</dbReference>
<dbReference type="RefSeq" id="WP_115418032.1">
    <property type="nucleotide sequence ID" value="NZ_CP031358.1"/>
</dbReference>
<keyword evidence="6" id="KW-0614">Plasmid</keyword>
<keyword evidence="4" id="KW-0545">Nucleotide biosynthesis</keyword>
<dbReference type="GO" id="GO:0032259">
    <property type="term" value="P:methylation"/>
    <property type="evidence" value="ECO:0007669"/>
    <property type="project" value="UniProtKB-KW"/>
</dbReference>
<comment type="subcellular location">
    <subcellularLocation>
        <location evidence="4">Cytoplasm</location>
    </subcellularLocation>
</comment>
<sequence>MMIHNFPTAFTSADEAYHYTVSRVLNLGQDRGDRTGTGTRAVFGHNVEIDLSGGTLPVVSLKKTRYQDAIAELIWMLSGSNSLVPLIEQGIHIWTDWPLKAYNLETGENIGRDEFEARVLADPEFAEKWGTIAPCYGTEMRSFESSGGAVIDQFQQLVDEIKSNGESRRLIWSLWRPEFVTVKGGTGLPPCHFGGAVNVTNGELSIKLRLRSSDVGLGWPYNVAQYGYLLHLLAALTDNKPGMLVVDIDDCHIYQNHIDGMTEVLERECRTDPKFIWKRKPTSLDDLSLDDFEVVGYEPQGFIKLPVAV</sequence>
<evidence type="ECO:0000256" key="2">
    <source>
        <dbReference type="ARBA" id="ARBA00022603"/>
    </source>
</evidence>
<keyword evidence="4" id="KW-0963">Cytoplasm</keyword>
<dbReference type="InterPro" id="IPR000398">
    <property type="entry name" value="Thymidylate_synthase"/>
</dbReference>
<dbReference type="UniPathway" id="UPA00575"/>
<dbReference type="InterPro" id="IPR023451">
    <property type="entry name" value="Thymidate_synth/dCMP_Mease_dom"/>
</dbReference>
<name>A0A345YIG7_9SPHN</name>
<feature type="binding site" evidence="4">
    <location>
        <position position="308"/>
    </location>
    <ligand>
        <name>(6R)-5,10-methylene-5,6,7,8-tetrahydrofolate</name>
        <dbReference type="ChEBI" id="CHEBI:15636"/>
    </ligand>
</feature>
<evidence type="ECO:0000256" key="4">
    <source>
        <dbReference type="HAMAP-Rule" id="MF_00008"/>
    </source>
</evidence>
<feature type="binding site" description="in other chain" evidence="4">
    <location>
        <position position="34"/>
    </location>
    <ligand>
        <name>dUMP</name>
        <dbReference type="ChEBI" id="CHEBI:246422"/>
        <note>ligand shared between dimeric partners</note>
    </ligand>
</feature>
<reference evidence="6 7" key="1">
    <citation type="submission" date="2018-07" db="EMBL/GenBank/DDBJ databases">
        <title>Genome sequence of Erythrobacter strain YH-07, an antagonistic bacterium isolated from Yellow Sea.</title>
        <authorList>
            <person name="Tang T."/>
            <person name="Liu Q."/>
            <person name="Sun X."/>
        </authorList>
    </citation>
    <scope>NUCLEOTIDE SEQUENCE [LARGE SCALE GENOMIC DNA]</scope>
    <source>
        <strain evidence="6 7">YH-07</strain>
        <plasmid evidence="6 7">unnamed</plasmid>
    </source>
</reference>
<dbReference type="AlphaFoldDB" id="A0A345YIG7"/>
<feature type="active site" description="Nucleophile" evidence="4">
    <location>
        <position position="191"/>
    </location>
</feature>
<protein>
    <recommendedName>
        <fullName evidence="1 4">Thymidylate synthase</fullName>
        <shortName evidence="4">TS</shortName>
        <shortName evidence="4">TSase</shortName>
        <ecNumber evidence="1 4">2.1.1.45</ecNumber>
    </recommendedName>
</protein>
<comment type="subunit">
    <text evidence="4">Homodimer.</text>
</comment>
<comment type="catalytic activity">
    <reaction evidence="4">
        <text>dUMP + (6R)-5,10-methylene-5,6,7,8-tetrahydrofolate = 7,8-dihydrofolate + dTMP</text>
        <dbReference type="Rhea" id="RHEA:12104"/>
        <dbReference type="ChEBI" id="CHEBI:15636"/>
        <dbReference type="ChEBI" id="CHEBI:57451"/>
        <dbReference type="ChEBI" id="CHEBI:63528"/>
        <dbReference type="ChEBI" id="CHEBI:246422"/>
        <dbReference type="EC" id="2.1.1.45"/>
    </reaction>
</comment>
<feature type="binding site" description="in other chain" evidence="4">
    <location>
        <begin position="211"/>
        <end position="214"/>
    </location>
    <ligand>
        <name>dUMP</name>
        <dbReference type="ChEBI" id="CHEBI:246422"/>
        <note>ligand shared between dimeric partners</note>
    </ligand>
</feature>
<dbReference type="InterPro" id="IPR045097">
    <property type="entry name" value="Thymidate_synth/dCMP_Mease"/>
</dbReference>
<evidence type="ECO:0000256" key="1">
    <source>
        <dbReference type="ARBA" id="ARBA00011947"/>
    </source>
</evidence>
<gene>
    <name evidence="4 6" type="primary">thyA</name>
    <name evidence="6" type="ORF">DVR09_14775</name>
</gene>
<dbReference type="PANTHER" id="PTHR11548:SF1">
    <property type="entry name" value="THYMIDYLATE SYNTHASE 1"/>
    <property type="match status" value="1"/>
</dbReference>
<comment type="function">
    <text evidence="4">Catalyzes the reductive methylation of 2'-deoxyuridine-5'-monophosphate (dUMP) to 2'-deoxythymidine-5'-monophosphate (dTMP) while utilizing 5,10-methylenetetrahydrofolate (mTHF) as the methyl donor and reductant in the reaction, yielding dihydrofolate (DHF) as a by-product. This enzymatic reaction provides an intracellular de novo source of dTMP, an essential precursor for DNA biosynthesis.</text>
</comment>
<accession>A0A345YIG7</accession>
<dbReference type="Pfam" id="PF00303">
    <property type="entry name" value="Thymidylat_synt"/>
    <property type="match status" value="1"/>
</dbReference>
<evidence type="ECO:0000313" key="7">
    <source>
        <dbReference type="Proteomes" id="UP000254508"/>
    </source>
</evidence>
<dbReference type="SUPFAM" id="SSF55831">
    <property type="entry name" value="Thymidylate synthase/dCMP hydroxymethylase"/>
    <property type="match status" value="1"/>
</dbReference>
<feature type="binding site" description="in other chain" evidence="4">
    <location>
        <begin position="252"/>
        <end position="254"/>
    </location>
    <ligand>
        <name>dUMP</name>
        <dbReference type="ChEBI" id="CHEBI:246422"/>
        <note>ligand shared between dimeric partners</note>
    </ligand>
</feature>
<keyword evidence="7" id="KW-1185">Reference proteome</keyword>
<dbReference type="OrthoDB" id="9774633at2"/>
<dbReference type="Gene3D" id="3.30.572.10">
    <property type="entry name" value="Thymidylate synthase/dCMP hydroxymethylase domain"/>
    <property type="match status" value="1"/>
</dbReference>
<dbReference type="PRINTS" id="PR00108">
    <property type="entry name" value="THYMDSNTHASE"/>
</dbReference>
<comment type="similarity">
    <text evidence="4">Belongs to the thymidylate synthase family. Bacterial-type ThyA subfamily.</text>
</comment>
<dbReference type="EC" id="2.1.1.45" evidence="1 4"/>
<dbReference type="HAMAP" id="MF_00008">
    <property type="entry name" value="Thymidy_synth_bact"/>
    <property type="match status" value="1"/>
</dbReference>
<comment type="pathway">
    <text evidence="4">Pyrimidine metabolism; dTTP biosynthesis.</text>
</comment>
<dbReference type="InterPro" id="IPR036926">
    <property type="entry name" value="Thymidate_synth/dCMP_Mease_sf"/>
</dbReference>
<dbReference type="Proteomes" id="UP000254508">
    <property type="component" value="Plasmid unnamed"/>
</dbReference>
<dbReference type="GO" id="GO:0006231">
    <property type="term" value="P:dTMP biosynthetic process"/>
    <property type="evidence" value="ECO:0007669"/>
    <property type="project" value="UniProtKB-UniRule"/>
</dbReference>
<dbReference type="KEGG" id="err:DVR09_14775"/>
<evidence type="ECO:0000259" key="5">
    <source>
        <dbReference type="Pfam" id="PF00303"/>
    </source>
</evidence>
<keyword evidence="3 4" id="KW-0808">Transferase</keyword>
<dbReference type="GO" id="GO:0006235">
    <property type="term" value="P:dTTP biosynthetic process"/>
    <property type="evidence" value="ECO:0007669"/>
    <property type="project" value="UniProtKB-UniRule"/>
</dbReference>
<dbReference type="GO" id="GO:0004799">
    <property type="term" value="F:thymidylate synthase activity"/>
    <property type="evidence" value="ECO:0007669"/>
    <property type="project" value="UniProtKB-UniRule"/>
</dbReference>